<evidence type="ECO:0000313" key="1">
    <source>
        <dbReference type="EMBL" id="VAX08098.1"/>
    </source>
</evidence>
<dbReference type="AlphaFoldDB" id="A0A3B1B9L1"/>
<reference evidence="1" key="1">
    <citation type="submission" date="2018-06" db="EMBL/GenBank/DDBJ databases">
        <authorList>
            <person name="Zhirakovskaya E."/>
        </authorList>
    </citation>
    <scope>NUCLEOTIDE SEQUENCE</scope>
</reference>
<accession>A0A3B1B9L1</accession>
<sequence length="71" mass="8129">MKQASDKMTGELHKLAALSDDQIDTSDTPEIKNFKQAEVGRFYRPVKKQVALRINADWLVWFKGQGEGYQT</sequence>
<name>A0A3B1B9L1_9ZZZZ</name>
<dbReference type="EMBL" id="UOFX01000034">
    <property type="protein sequence ID" value="VAX08098.1"/>
    <property type="molecule type" value="Genomic_DNA"/>
</dbReference>
<dbReference type="Pfam" id="PF14384">
    <property type="entry name" value="BrnA_antitoxin"/>
    <property type="match status" value="1"/>
</dbReference>
<organism evidence="1">
    <name type="scientific">hydrothermal vent metagenome</name>
    <dbReference type="NCBI Taxonomy" id="652676"/>
    <lineage>
        <taxon>unclassified sequences</taxon>
        <taxon>metagenomes</taxon>
        <taxon>ecological metagenomes</taxon>
    </lineage>
</organism>
<proteinExistence type="predicted"/>
<dbReference type="InterPro" id="IPR025528">
    <property type="entry name" value="BrnA_antitoxin"/>
</dbReference>
<gene>
    <name evidence="1" type="ORF">MNBD_GAMMA26-1737</name>
</gene>
<protein>
    <submittedName>
        <fullName evidence="1">Uncharacterized protein</fullName>
    </submittedName>
</protein>